<evidence type="ECO:0000256" key="10">
    <source>
        <dbReference type="ARBA" id="ARBA00022989"/>
    </source>
</evidence>
<dbReference type="Proteomes" id="UP001148838">
    <property type="component" value="Unassembled WGS sequence"/>
</dbReference>
<dbReference type="InterPro" id="IPR023299">
    <property type="entry name" value="ATPase_P-typ_cyto_dom_N"/>
</dbReference>
<comment type="catalytic activity">
    <reaction evidence="12 13">
        <text>ATP + H2O = ADP + phosphate + H(+)</text>
        <dbReference type="Rhea" id="RHEA:13065"/>
        <dbReference type="ChEBI" id="CHEBI:15377"/>
        <dbReference type="ChEBI" id="CHEBI:15378"/>
        <dbReference type="ChEBI" id="CHEBI:30616"/>
        <dbReference type="ChEBI" id="CHEBI:43474"/>
        <dbReference type="ChEBI" id="CHEBI:456216"/>
    </reaction>
</comment>
<dbReference type="PANTHER" id="PTHR45630">
    <property type="entry name" value="CATION-TRANSPORTING ATPASE-RELATED"/>
    <property type="match status" value="1"/>
</dbReference>
<organism evidence="17 18">
    <name type="scientific">Periplaneta americana</name>
    <name type="common">American cockroach</name>
    <name type="synonym">Blatta americana</name>
    <dbReference type="NCBI Taxonomy" id="6978"/>
    <lineage>
        <taxon>Eukaryota</taxon>
        <taxon>Metazoa</taxon>
        <taxon>Ecdysozoa</taxon>
        <taxon>Arthropoda</taxon>
        <taxon>Hexapoda</taxon>
        <taxon>Insecta</taxon>
        <taxon>Pterygota</taxon>
        <taxon>Neoptera</taxon>
        <taxon>Polyneoptera</taxon>
        <taxon>Dictyoptera</taxon>
        <taxon>Blattodea</taxon>
        <taxon>Blattoidea</taxon>
        <taxon>Blattidae</taxon>
        <taxon>Blattinae</taxon>
        <taxon>Periplaneta</taxon>
    </lineage>
</organism>
<dbReference type="PANTHER" id="PTHR45630:SF8">
    <property type="entry name" value="CATION-TRANSPORTING ATPASE"/>
    <property type="match status" value="1"/>
</dbReference>
<dbReference type="InterPro" id="IPR001757">
    <property type="entry name" value="P_typ_ATPase"/>
</dbReference>
<dbReference type="PRINTS" id="PR00119">
    <property type="entry name" value="CATATPASE"/>
</dbReference>
<keyword evidence="5 13" id="KW-0479">Metal-binding</keyword>
<feature type="transmembrane region" description="Helical" evidence="13">
    <location>
        <begin position="1250"/>
        <end position="1269"/>
    </location>
</feature>
<dbReference type="InterPro" id="IPR023214">
    <property type="entry name" value="HAD_sf"/>
</dbReference>
<gene>
    <name evidence="17" type="ORF">ANN_07283</name>
</gene>
<dbReference type="Pfam" id="PF13246">
    <property type="entry name" value="Cation_ATPase"/>
    <property type="match status" value="1"/>
</dbReference>
<evidence type="ECO:0000259" key="14">
    <source>
        <dbReference type="Pfam" id="PF00078"/>
    </source>
</evidence>
<feature type="transmembrane region" description="Helical" evidence="13">
    <location>
        <begin position="442"/>
        <end position="459"/>
    </location>
</feature>
<dbReference type="InterPro" id="IPR018303">
    <property type="entry name" value="ATPase_P-typ_P_site"/>
</dbReference>
<dbReference type="Pfam" id="PF00078">
    <property type="entry name" value="RVT_1"/>
    <property type="match status" value="1"/>
</dbReference>
<evidence type="ECO:0000256" key="8">
    <source>
        <dbReference type="ARBA" id="ARBA00022842"/>
    </source>
</evidence>
<evidence type="ECO:0000256" key="6">
    <source>
        <dbReference type="ARBA" id="ARBA00022741"/>
    </source>
</evidence>
<evidence type="ECO:0000256" key="5">
    <source>
        <dbReference type="ARBA" id="ARBA00022723"/>
    </source>
</evidence>
<keyword evidence="3" id="KW-0597">Phosphoprotein</keyword>
<accession>A0ABQ8THZ3</accession>
<proteinExistence type="inferred from homology"/>
<evidence type="ECO:0000256" key="3">
    <source>
        <dbReference type="ARBA" id="ARBA00022553"/>
    </source>
</evidence>
<dbReference type="InterPro" id="IPR006544">
    <property type="entry name" value="P-type_TPase_V"/>
</dbReference>
<evidence type="ECO:0000313" key="18">
    <source>
        <dbReference type="Proteomes" id="UP001148838"/>
    </source>
</evidence>
<dbReference type="InterPro" id="IPR036412">
    <property type="entry name" value="HAD-like_sf"/>
</dbReference>
<feature type="domain" description="P5B-type ATPase N-terminal" evidence="16">
    <location>
        <begin position="3"/>
        <end position="134"/>
    </location>
</feature>
<comment type="caution">
    <text evidence="17">The sequence shown here is derived from an EMBL/GenBank/DDBJ whole genome shotgun (WGS) entry which is preliminary data.</text>
</comment>
<feature type="transmembrane region" description="Helical" evidence="13">
    <location>
        <begin position="1134"/>
        <end position="1152"/>
    </location>
</feature>
<feature type="transmembrane region" description="Helical" evidence="13">
    <location>
        <begin position="1106"/>
        <end position="1128"/>
    </location>
</feature>
<protein>
    <recommendedName>
        <fullName evidence="13">Cation-transporting ATPase</fullName>
        <ecNumber evidence="13">7.2.2.-</ecNumber>
    </recommendedName>
</protein>
<dbReference type="InterPro" id="IPR008250">
    <property type="entry name" value="ATPase_P-typ_transduc_dom_A_sf"/>
</dbReference>
<evidence type="ECO:0000256" key="2">
    <source>
        <dbReference type="ARBA" id="ARBA00006000"/>
    </source>
</evidence>
<dbReference type="InterPro" id="IPR059000">
    <property type="entry name" value="ATPase_P-type_domA"/>
</dbReference>
<feature type="transmembrane region" description="Helical" evidence="13">
    <location>
        <begin position="1173"/>
        <end position="1200"/>
    </location>
</feature>
<keyword evidence="8 13" id="KW-0460">Magnesium</keyword>
<dbReference type="Gene3D" id="3.40.50.1000">
    <property type="entry name" value="HAD superfamily/HAD-like"/>
    <property type="match status" value="2"/>
</dbReference>
<dbReference type="SUPFAM" id="SSF56784">
    <property type="entry name" value="HAD-like"/>
    <property type="match status" value="1"/>
</dbReference>
<name>A0ABQ8THZ3_PERAM</name>
<evidence type="ECO:0000259" key="16">
    <source>
        <dbReference type="Pfam" id="PF12409"/>
    </source>
</evidence>
<feature type="transmembrane region" description="Helical" evidence="13">
    <location>
        <begin position="15"/>
        <end position="32"/>
    </location>
</feature>
<dbReference type="Gene3D" id="2.70.150.10">
    <property type="entry name" value="Calcium-transporting ATPase, cytoplasmic transduction domain A"/>
    <property type="match status" value="2"/>
</dbReference>
<evidence type="ECO:0000313" key="17">
    <source>
        <dbReference type="EMBL" id="KAJ4445475.1"/>
    </source>
</evidence>
<keyword evidence="4 13" id="KW-0812">Transmembrane</keyword>
<keyword evidence="7 13" id="KW-0067">ATP-binding</keyword>
<dbReference type="Pfam" id="PF12409">
    <property type="entry name" value="P5-ATPase"/>
    <property type="match status" value="1"/>
</dbReference>
<evidence type="ECO:0000256" key="9">
    <source>
        <dbReference type="ARBA" id="ARBA00022967"/>
    </source>
</evidence>
<feature type="domain" description="Reverse transcriptase" evidence="14">
    <location>
        <begin position="835"/>
        <end position="960"/>
    </location>
</feature>
<evidence type="ECO:0000259" key="15">
    <source>
        <dbReference type="Pfam" id="PF00122"/>
    </source>
</evidence>
<feature type="transmembrane region" description="Helical" evidence="13">
    <location>
        <begin position="213"/>
        <end position="233"/>
    </location>
</feature>
<feature type="transmembrane region" description="Helical" evidence="13">
    <location>
        <begin position="471"/>
        <end position="493"/>
    </location>
</feature>
<comment type="similarity">
    <text evidence="2 13">Belongs to the cation transport ATPase (P-type) (TC 3.A.3) family. Type V subfamily.</text>
</comment>
<dbReference type="NCBIfam" id="TIGR01494">
    <property type="entry name" value="ATPase_P-type"/>
    <property type="match status" value="2"/>
</dbReference>
<dbReference type="PROSITE" id="PS01229">
    <property type="entry name" value="COF_2"/>
    <property type="match status" value="1"/>
</dbReference>
<dbReference type="Pfam" id="PF00122">
    <property type="entry name" value="E1-E2_ATPase"/>
    <property type="match status" value="1"/>
</dbReference>
<dbReference type="SUPFAM" id="SSF81653">
    <property type="entry name" value="Calcium ATPase, transduction domain A"/>
    <property type="match status" value="1"/>
</dbReference>
<feature type="transmembrane region" description="Helical" evidence="13">
    <location>
        <begin position="178"/>
        <end position="201"/>
    </location>
</feature>
<dbReference type="PROSITE" id="PS00154">
    <property type="entry name" value="ATPASE_E1_E2"/>
    <property type="match status" value="1"/>
</dbReference>
<dbReference type="Gene3D" id="3.40.1110.10">
    <property type="entry name" value="Calcium-transporting ATPase, cytoplasmic domain N"/>
    <property type="match status" value="1"/>
</dbReference>
<sequence length="1398" mass="156416">MQEVYGYERDAVRTVLTWLCVVLTAGTLRLVFHWYPQWLLYATHIRCPLCSATKILVVENYLGKHKTYFVKDVQTISTNTANPNSVLSGPTEESAKRLNLALSQGVRVQLHNGATKDIQKVRSVRIKKLCYIWDEERSEFVKLAGLDKGLSKADFHQFSGYNEYQQLLRRSVYGPNDIPVQVQSLLTLLLLEVINPFYIFQLFTLCVWAAEGYIYYLIAIVLMTTFGVTSTILQTRRNQKSLHDTVHSSDVVTVWRGGDQYEDLPTTALVPGDVIVVPPHGCDMHCDAVLLSGSCIVNESMLTAFAAQATSVLYSELSIAIKSQTNRPLEGGAHKLPLQSTKREENTEPTVLLNISCILGESVPVNKTSIPRLSGVPYDPKEDVNHTLFCGTKVIQTRFYGNERVCAVVLRTGFLTAKGSLVRSILYPPPADFKFDQDSYKFIGILAVIAAIGFVYTIVLKIHKEQSAGDIAIKALDLITIVIPPALPAALTVGKLYAQNRLQACKIFCINSRVINVAGSIDCVCFDKTGTLTEDGLDMNGALPVEDRQFHGIEHDVQQIKGSGLELGMAACHSLTLIDGALSGDPLDVKMFESTGWQLEEPDVADHDKYDLIIPTIVKSPGEAPTEIGLVHQFQFSSTLQRMSVVTRTLGSTDFVLYCKGSPEMIVSLSRPDTVPEDLPSTLQQYTEKGHRVIAIGRRVLEESSYTKIQRMRREDAEQDLEFLGMFVLENRLKMESQPVIKVLKAARIKVVMITGDNVLTAISVAKECDIIEPGEIVVDVTAVPSVKDAPPRVFYTSAHGKEKKCLKELKYVAFITYPVQNLLGGFSEECFQNMGGVIVAGRRIKCIRFADDMALLAEEETILRDMLLELNDSCEQYGMKINANKTKTMSVALYEAETWTLRRSEEKRIEAFEMWIWRRMERVKWTDRIRNEAVVERVGEERMMLKLIRKRKMNWLGHWLRRNCLLKDALEGMQIATLNGGGDVEAGIGHDRYKLALTGKSWEVIRENFPELVPRICTRGAIFARMSSDQKQQLVQELQGLGYYVAMCGDGANDCGALKAAHVGISLSEAESSVASPFTSKEANISCVPTVIREGRAALSTSSGIFRFMVAYSLTEFLSCIVLYAVNSNLTDLQFLFIDICLIVNFAFFFGKTRAYTGPLVTDPPLTSLLSFIPVMSITLHMVMITIIQTAAFFTVRQFSWYPSYNKKNDDDYACDENFAVYSVSLFQYIASAIVFSQGKPYRKGIHTNIFLMVSLVVMTIICAYKTVYPANWLLNFMNYTETPGFDFKIIVLCLAVINLVMTLFVESVFVNVVLAKVARPLWTKLTGLGGKERRFVIVDREAVSERWPPVCRDLPIKLNASFPELRTPVKTVDIQMKFCGTSNASRTNLGFSDEPL</sequence>
<evidence type="ECO:0000256" key="7">
    <source>
        <dbReference type="ARBA" id="ARBA00022840"/>
    </source>
</evidence>
<dbReference type="InterPro" id="IPR047819">
    <property type="entry name" value="P5A-ATPase_N"/>
</dbReference>
<evidence type="ECO:0000256" key="4">
    <source>
        <dbReference type="ARBA" id="ARBA00022692"/>
    </source>
</evidence>
<dbReference type="InterPro" id="IPR000477">
    <property type="entry name" value="RT_dom"/>
</dbReference>
<dbReference type="SUPFAM" id="SSF81665">
    <property type="entry name" value="Calcium ATPase, transmembrane domain M"/>
    <property type="match status" value="1"/>
</dbReference>
<evidence type="ECO:0000256" key="12">
    <source>
        <dbReference type="ARBA" id="ARBA00049360"/>
    </source>
</evidence>
<feature type="transmembrane region" description="Helical" evidence="13">
    <location>
        <begin position="1289"/>
        <end position="1316"/>
    </location>
</feature>
<dbReference type="EMBL" id="JAJSOF020000011">
    <property type="protein sequence ID" value="KAJ4445475.1"/>
    <property type="molecule type" value="Genomic_DNA"/>
</dbReference>
<evidence type="ECO:0000256" key="1">
    <source>
        <dbReference type="ARBA" id="ARBA00004141"/>
    </source>
</evidence>
<reference evidence="17 18" key="1">
    <citation type="journal article" date="2022" name="Allergy">
        <title>Genome assembly and annotation of Periplaneta americana reveal a comprehensive cockroach allergen profile.</title>
        <authorList>
            <person name="Wang L."/>
            <person name="Xiong Q."/>
            <person name="Saelim N."/>
            <person name="Wang L."/>
            <person name="Nong W."/>
            <person name="Wan A.T."/>
            <person name="Shi M."/>
            <person name="Liu X."/>
            <person name="Cao Q."/>
            <person name="Hui J.H.L."/>
            <person name="Sookrung N."/>
            <person name="Leung T.F."/>
            <person name="Tungtrongchitr A."/>
            <person name="Tsui S.K.W."/>
        </authorList>
    </citation>
    <scope>NUCLEOTIDE SEQUENCE [LARGE SCALE GENOMIC DNA]</scope>
    <source>
        <strain evidence="17">PWHHKU_190912</strain>
    </source>
</reference>
<dbReference type="InterPro" id="IPR023298">
    <property type="entry name" value="ATPase_P-typ_TM_dom_sf"/>
</dbReference>
<keyword evidence="9 13" id="KW-1278">Translocase</keyword>
<dbReference type="Gene3D" id="1.20.1110.10">
    <property type="entry name" value="Calcium-transporting ATPase, transmembrane domain"/>
    <property type="match status" value="1"/>
</dbReference>
<evidence type="ECO:0000256" key="11">
    <source>
        <dbReference type="ARBA" id="ARBA00023136"/>
    </source>
</evidence>
<dbReference type="EC" id="7.2.2.-" evidence="13"/>
<keyword evidence="11 13" id="KW-0472">Membrane</keyword>
<evidence type="ECO:0000256" key="13">
    <source>
        <dbReference type="RuleBase" id="RU362082"/>
    </source>
</evidence>
<feature type="domain" description="P-type ATPase A" evidence="15">
    <location>
        <begin position="249"/>
        <end position="303"/>
    </location>
</feature>
<comment type="subcellular location">
    <subcellularLocation>
        <location evidence="1 13">Membrane</location>
        <topology evidence="1 13">Multi-pass membrane protein</topology>
    </subcellularLocation>
</comment>
<keyword evidence="6 13" id="KW-0547">Nucleotide-binding</keyword>
<keyword evidence="18" id="KW-1185">Reference proteome</keyword>
<keyword evidence="10 13" id="KW-1133">Transmembrane helix</keyword>